<dbReference type="InterPro" id="IPR001179">
    <property type="entry name" value="PPIase_FKBP_dom"/>
</dbReference>
<dbReference type="Gene3D" id="3.10.50.40">
    <property type="match status" value="2"/>
</dbReference>
<evidence type="ECO:0000256" key="6">
    <source>
        <dbReference type="SAM" id="SignalP"/>
    </source>
</evidence>
<dbReference type="GO" id="GO:0003755">
    <property type="term" value="F:peptidyl-prolyl cis-trans isomerase activity"/>
    <property type="evidence" value="ECO:0007669"/>
    <property type="project" value="UniProtKB-KW"/>
</dbReference>
<reference evidence="8" key="1">
    <citation type="submission" date="2020-10" db="EMBL/GenBank/DDBJ databases">
        <authorList>
            <person name="Gilroy R."/>
        </authorList>
    </citation>
    <scope>NUCLEOTIDE SEQUENCE</scope>
    <source>
        <strain evidence="8">B1-15692</strain>
    </source>
</reference>
<sequence>MKRFFRLIAAAVAAGAVLFGCAKKAEPATNENEKLFFDSWMQVHHPQTEKTGLGIYIIDENITEEGQKEPVADSQYVYVSYTARDLDGNITSYSEAETAEMLGEDVENSSRYYGPVVWTRIPGYIYAGVGEMFTGLGRGDSRTAVIPGWLMSYASYGTEQEYLNKETGSNSIYEIKVVDPIDNIRQWQIDSIGTFLSGSYADYDFGYLNSTLKEKLGENILSAKDSSDMYGFYFIEIEKGEELKPVDDEQEEDGEDSEEEDKYDWEKSHFYTVSGSNDTTIYINYVGRLLNGKVFDTNIQRVAQDNGLSGGTYKPSAIQWGDSFYALEMGDESSSSSITQGFAMTLWRMHPMGKAIGIFYSDFGYGATGSSSTIPAYSPLMFEIEIVEKPSN</sequence>
<keyword evidence="3 4" id="KW-0697">Rotamase</keyword>
<feature type="chain" id="PRO_5039558021" description="peptidylprolyl isomerase" evidence="6">
    <location>
        <begin position="25"/>
        <end position="392"/>
    </location>
</feature>
<evidence type="ECO:0000256" key="5">
    <source>
        <dbReference type="SAM" id="MobiDB-lite"/>
    </source>
</evidence>
<evidence type="ECO:0000256" key="3">
    <source>
        <dbReference type="ARBA" id="ARBA00023110"/>
    </source>
</evidence>
<keyword evidence="4 8" id="KW-0413">Isomerase</keyword>
<evidence type="ECO:0000313" key="9">
    <source>
        <dbReference type="Proteomes" id="UP000823660"/>
    </source>
</evidence>
<accession>A0A9D9NBI2</accession>
<reference evidence="8" key="2">
    <citation type="journal article" date="2021" name="PeerJ">
        <title>Extensive microbial diversity within the chicken gut microbiome revealed by metagenomics and culture.</title>
        <authorList>
            <person name="Gilroy R."/>
            <person name="Ravi A."/>
            <person name="Getino M."/>
            <person name="Pursley I."/>
            <person name="Horton D.L."/>
            <person name="Alikhan N.F."/>
            <person name="Baker D."/>
            <person name="Gharbi K."/>
            <person name="Hall N."/>
            <person name="Watson M."/>
            <person name="Adriaenssens E.M."/>
            <person name="Foster-Nyarko E."/>
            <person name="Jarju S."/>
            <person name="Secka A."/>
            <person name="Antonio M."/>
            <person name="Oren A."/>
            <person name="Chaudhuri R.R."/>
            <person name="La Ragione R."/>
            <person name="Hildebrand F."/>
            <person name="Pallen M.J."/>
        </authorList>
    </citation>
    <scope>NUCLEOTIDE SEQUENCE</scope>
    <source>
        <strain evidence="8">B1-15692</strain>
    </source>
</reference>
<dbReference type="AlphaFoldDB" id="A0A9D9NBI2"/>
<feature type="region of interest" description="Disordered" evidence="5">
    <location>
        <begin position="243"/>
        <end position="262"/>
    </location>
</feature>
<dbReference type="PROSITE" id="PS50059">
    <property type="entry name" value="FKBP_PPIASE"/>
    <property type="match status" value="1"/>
</dbReference>
<evidence type="ECO:0000259" key="7">
    <source>
        <dbReference type="PROSITE" id="PS50059"/>
    </source>
</evidence>
<protein>
    <recommendedName>
        <fullName evidence="2 4">peptidylprolyl isomerase</fullName>
        <ecNumber evidence="2 4">5.2.1.8</ecNumber>
    </recommendedName>
</protein>
<comment type="caution">
    <text evidence="8">The sequence shown here is derived from an EMBL/GenBank/DDBJ whole genome shotgun (WGS) entry which is preliminary data.</text>
</comment>
<name>A0A9D9NBI2_9BACT</name>
<evidence type="ECO:0000313" key="8">
    <source>
        <dbReference type="EMBL" id="MBO8467657.1"/>
    </source>
</evidence>
<evidence type="ECO:0000256" key="2">
    <source>
        <dbReference type="ARBA" id="ARBA00013194"/>
    </source>
</evidence>
<evidence type="ECO:0000256" key="4">
    <source>
        <dbReference type="PROSITE-ProRule" id="PRU00277"/>
    </source>
</evidence>
<proteinExistence type="predicted"/>
<dbReference type="EC" id="5.2.1.8" evidence="2 4"/>
<feature type="signal peptide" evidence="6">
    <location>
        <begin position="1"/>
        <end position="24"/>
    </location>
</feature>
<dbReference type="PROSITE" id="PS51257">
    <property type="entry name" value="PROKAR_LIPOPROTEIN"/>
    <property type="match status" value="1"/>
</dbReference>
<dbReference type="EMBL" id="JADIMH010000045">
    <property type="protein sequence ID" value="MBO8467657.1"/>
    <property type="molecule type" value="Genomic_DNA"/>
</dbReference>
<organism evidence="8 9">
    <name type="scientific">Candidatus Cryptobacteroides faecipullorum</name>
    <dbReference type="NCBI Taxonomy" id="2840764"/>
    <lineage>
        <taxon>Bacteria</taxon>
        <taxon>Pseudomonadati</taxon>
        <taxon>Bacteroidota</taxon>
        <taxon>Bacteroidia</taxon>
        <taxon>Bacteroidales</taxon>
        <taxon>Candidatus Cryptobacteroides</taxon>
    </lineage>
</organism>
<dbReference type="SUPFAM" id="SSF54534">
    <property type="entry name" value="FKBP-like"/>
    <property type="match status" value="1"/>
</dbReference>
<dbReference type="Pfam" id="PF00254">
    <property type="entry name" value="FKBP_C"/>
    <property type="match status" value="1"/>
</dbReference>
<evidence type="ECO:0000256" key="1">
    <source>
        <dbReference type="ARBA" id="ARBA00000971"/>
    </source>
</evidence>
<feature type="compositionally biased region" description="Acidic residues" evidence="5">
    <location>
        <begin position="248"/>
        <end position="262"/>
    </location>
</feature>
<comment type="catalytic activity">
    <reaction evidence="1 4">
        <text>[protein]-peptidylproline (omega=180) = [protein]-peptidylproline (omega=0)</text>
        <dbReference type="Rhea" id="RHEA:16237"/>
        <dbReference type="Rhea" id="RHEA-COMP:10747"/>
        <dbReference type="Rhea" id="RHEA-COMP:10748"/>
        <dbReference type="ChEBI" id="CHEBI:83833"/>
        <dbReference type="ChEBI" id="CHEBI:83834"/>
        <dbReference type="EC" id="5.2.1.8"/>
    </reaction>
</comment>
<feature type="domain" description="PPIase FKBP-type" evidence="7">
    <location>
        <begin position="278"/>
        <end position="390"/>
    </location>
</feature>
<keyword evidence="6" id="KW-0732">Signal</keyword>
<gene>
    <name evidence="8" type="ORF">IAB99_07830</name>
</gene>
<dbReference type="Proteomes" id="UP000823660">
    <property type="component" value="Unassembled WGS sequence"/>
</dbReference>
<dbReference type="InterPro" id="IPR046357">
    <property type="entry name" value="PPIase_dom_sf"/>
</dbReference>